<name>A0A820MNI5_9BILA</name>
<dbReference type="AlphaFoldDB" id="A0A820MNI5"/>
<dbReference type="GO" id="GO:0031124">
    <property type="term" value="P:mRNA 3'-end processing"/>
    <property type="evidence" value="ECO:0007669"/>
    <property type="project" value="InterPro"/>
</dbReference>
<protein>
    <recommendedName>
        <fullName evidence="4">Suppressor of forked domain-containing protein</fullName>
    </recommendedName>
</protein>
<feature type="domain" description="Suppressor of forked" evidence="4">
    <location>
        <begin position="10"/>
        <end position="80"/>
    </location>
</feature>
<evidence type="ECO:0000259" key="4">
    <source>
        <dbReference type="Pfam" id="PF05843"/>
    </source>
</evidence>
<dbReference type="EMBL" id="CAJOAZ010023424">
    <property type="protein sequence ID" value="CAF4375371.1"/>
    <property type="molecule type" value="Genomic_DNA"/>
</dbReference>
<dbReference type="InterPro" id="IPR008847">
    <property type="entry name" value="Suf"/>
</dbReference>
<comment type="caution">
    <text evidence="5">The sequence shown here is derived from an EMBL/GenBank/DDBJ whole genome shotgun (WGS) entry which is preliminary data.</text>
</comment>
<comment type="subcellular location">
    <subcellularLocation>
        <location evidence="1">Nucleus</location>
    </subcellularLocation>
</comment>
<evidence type="ECO:0000313" key="5">
    <source>
        <dbReference type="EMBL" id="CAF4375371.1"/>
    </source>
</evidence>
<keyword evidence="3" id="KW-0539">Nucleus</keyword>
<evidence type="ECO:0000313" key="6">
    <source>
        <dbReference type="Proteomes" id="UP000663844"/>
    </source>
</evidence>
<dbReference type="InterPro" id="IPR045243">
    <property type="entry name" value="Rna14-like"/>
</dbReference>
<dbReference type="SUPFAM" id="SSF48452">
    <property type="entry name" value="TPR-like"/>
    <property type="match status" value="1"/>
</dbReference>
<dbReference type="PANTHER" id="PTHR19980">
    <property type="entry name" value="RNA CLEAVAGE STIMULATION FACTOR"/>
    <property type="match status" value="1"/>
</dbReference>
<dbReference type="GO" id="GO:0003729">
    <property type="term" value="F:mRNA binding"/>
    <property type="evidence" value="ECO:0007669"/>
    <property type="project" value="TreeGrafter"/>
</dbReference>
<dbReference type="Pfam" id="PF05843">
    <property type="entry name" value="Suf"/>
    <property type="match status" value="1"/>
</dbReference>
<evidence type="ECO:0000256" key="3">
    <source>
        <dbReference type="ARBA" id="ARBA00023242"/>
    </source>
</evidence>
<dbReference type="InterPro" id="IPR011990">
    <property type="entry name" value="TPR-like_helical_dom_sf"/>
</dbReference>
<evidence type="ECO:0000256" key="1">
    <source>
        <dbReference type="ARBA" id="ARBA00004123"/>
    </source>
</evidence>
<sequence length="85" mass="10221">MREDLTRNEKIQQARRILNENKHSLDAWAILIQDAQDKKIAESRDFYESLITQFPTCGKFWKSYIESEIKGRNYEKVEKVRVLMK</sequence>
<evidence type="ECO:0000256" key="2">
    <source>
        <dbReference type="ARBA" id="ARBA00022737"/>
    </source>
</evidence>
<dbReference type="InterPro" id="IPR003107">
    <property type="entry name" value="HAT"/>
</dbReference>
<gene>
    <name evidence="5" type="ORF">OXD698_LOCUS50073</name>
</gene>
<dbReference type="PANTHER" id="PTHR19980:SF0">
    <property type="entry name" value="CLEAVAGE STIMULATION FACTOR SUBUNIT 3"/>
    <property type="match status" value="1"/>
</dbReference>
<reference evidence="5" key="1">
    <citation type="submission" date="2021-02" db="EMBL/GenBank/DDBJ databases">
        <authorList>
            <person name="Nowell W R."/>
        </authorList>
    </citation>
    <scope>NUCLEOTIDE SEQUENCE</scope>
</reference>
<organism evidence="5 6">
    <name type="scientific">Adineta steineri</name>
    <dbReference type="NCBI Taxonomy" id="433720"/>
    <lineage>
        <taxon>Eukaryota</taxon>
        <taxon>Metazoa</taxon>
        <taxon>Spiralia</taxon>
        <taxon>Gnathifera</taxon>
        <taxon>Rotifera</taxon>
        <taxon>Eurotatoria</taxon>
        <taxon>Bdelloidea</taxon>
        <taxon>Adinetida</taxon>
        <taxon>Adinetidae</taxon>
        <taxon>Adineta</taxon>
    </lineage>
</organism>
<dbReference type="Proteomes" id="UP000663844">
    <property type="component" value="Unassembled WGS sequence"/>
</dbReference>
<proteinExistence type="predicted"/>
<dbReference type="SMART" id="SM00386">
    <property type="entry name" value="HAT"/>
    <property type="match status" value="1"/>
</dbReference>
<keyword evidence="2" id="KW-0677">Repeat</keyword>
<accession>A0A820MNI5</accession>
<dbReference type="Gene3D" id="1.25.40.10">
    <property type="entry name" value="Tetratricopeptide repeat domain"/>
    <property type="match status" value="1"/>
</dbReference>
<dbReference type="GO" id="GO:0005634">
    <property type="term" value="C:nucleus"/>
    <property type="evidence" value="ECO:0007669"/>
    <property type="project" value="UniProtKB-SubCell"/>
</dbReference>